<dbReference type="GO" id="GO:0015012">
    <property type="term" value="P:heparan sulfate proteoglycan biosynthetic process"/>
    <property type="evidence" value="ECO:0007669"/>
    <property type="project" value="TreeGrafter"/>
</dbReference>
<dbReference type="Proteomes" id="UP000217986">
    <property type="component" value="Unassembled WGS sequence"/>
</dbReference>
<dbReference type="GO" id="GO:0050650">
    <property type="term" value="P:chondroitin sulfate proteoglycan biosynthetic process"/>
    <property type="evidence" value="ECO:0007669"/>
    <property type="project" value="TreeGrafter"/>
</dbReference>
<evidence type="ECO:0000256" key="1">
    <source>
        <dbReference type="ARBA" id="ARBA00004323"/>
    </source>
</evidence>
<evidence type="ECO:0000256" key="14">
    <source>
        <dbReference type="ARBA" id="ARBA00042865"/>
    </source>
</evidence>
<dbReference type="PANTHER" id="PTHR46025">
    <property type="entry name" value="XYLOSYLTRANSFERASE OXT"/>
    <property type="match status" value="1"/>
</dbReference>
<proteinExistence type="predicted"/>
<evidence type="ECO:0000313" key="15">
    <source>
        <dbReference type="EMBL" id="PAU70266.1"/>
    </source>
</evidence>
<dbReference type="OrthoDB" id="7943907at2"/>
<keyword evidence="10" id="KW-0333">Golgi apparatus</keyword>
<keyword evidence="8" id="KW-0735">Signal-anchor</keyword>
<evidence type="ECO:0000313" key="16">
    <source>
        <dbReference type="Proteomes" id="UP000217986"/>
    </source>
</evidence>
<keyword evidence="5" id="KW-0812">Transmembrane</keyword>
<evidence type="ECO:0000256" key="11">
    <source>
        <dbReference type="ARBA" id="ARBA00023136"/>
    </source>
</evidence>
<keyword evidence="7" id="KW-0256">Endoplasmic reticulum</keyword>
<evidence type="ECO:0000256" key="4">
    <source>
        <dbReference type="ARBA" id="ARBA00022679"/>
    </source>
</evidence>
<sequence>MRHAYLIMAYNNFDQLSTLLRLLDDKRNDLYLHIDAKTPRAEVPDLGRYVRRSKLTIVEPTPVAWGGYSQVRCEMRLIRAAMESGCAYGYLHLLSGADLPIKTNDEICRFLQEHEGREFIAFVYRKPNDGRMDDIKERIAIHHPWQERTGRKDDLPTRVLSKAQKLLHVDRLKDSRLKEIGKGSQWFSITAEFGRYLVEQEPLVERTFRSSYCSDELFIQTMALNSPFAGNLYDPNSDGHGDNLRLIDWERGAPYVFRSQDYDELMASPQLFARKFDERVDSEIIRKIADTLRTR</sequence>
<dbReference type="RefSeq" id="WP_095612527.1">
    <property type="nucleotide sequence ID" value="NZ_MVOG01000002.1"/>
</dbReference>
<protein>
    <recommendedName>
        <fullName evidence="14">Peptide O-xylosyltransferase</fullName>
    </recommendedName>
</protein>
<comment type="subcellular location">
    <subcellularLocation>
        <location evidence="2">Endoplasmic reticulum membrane</location>
        <topology evidence="2">Single-pass type II membrane protein</topology>
    </subcellularLocation>
    <subcellularLocation>
        <location evidence="1">Golgi apparatus membrane</location>
        <topology evidence="1">Single-pass type II membrane protein</topology>
    </subcellularLocation>
</comment>
<keyword evidence="3" id="KW-0328">Glycosyltransferase</keyword>
<keyword evidence="6" id="KW-0479">Metal-binding</keyword>
<keyword evidence="9" id="KW-1133">Transmembrane helix</keyword>
<evidence type="ECO:0000256" key="6">
    <source>
        <dbReference type="ARBA" id="ARBA00022723"/>
    </source>
</evidence>
<keyword evidence="16" id="KW-1185">Reference proteome</keyword>
<keyword evidence="4 15" id="KW-0808">Transferase</keyword>
<dbReference type="EMBL" id="MVOG01000002">
    <property type="protein sequence ID" value="PAU70266.1"/>
    <property type="molecule type" value="Genomic_DNA"/>
</dbReference>
<keyword evidence="13" id="KW-0325">Glycoprotein</keyword>
<evidence type="ECO:0000256" key="2">
    <source>
        <dbReference type="ARBA" id="ARBA00004648"/>
    </source>
</evidence>
<evidence type="ECO:0000256" key="10">
    <source>
        <dbReference type="ARBA" id="ARBA00023034"/>
    </source>
</evidence>
<dbReference type="GO" id="GO:0016020">
    <property type="term" value="C:membrane"/>
    <property type="evidence" value="ECO:0007669"/>
    <property type="project" value="InterPro"/>
</dbReference>
<reference evidence="15 16" key="1">
    <citation type="journal article" date="2017" name="ISME J.">
        <title>Unveiling bifidobacterial biogeography across the mammalian branch of the tree of life.</title>
        <authorList>
            <person name="Milani C."/>
            <person name="Mangifesta M."/>
            <person name="Mancabelli L."/>
            <person name="Lugli G.A."/>
            <person name="James K."/>
            <person name="Duranti S."/>
            <person name="Turroni F."/>
            <person name="Ferrario C."/>
            <person name="Ossiprandi M.C."/>
            <person name="van Sinderen D."/>
            <person name="Ventura M."/>
        </authorList>
    </citation>
    <scope>NUCLEOTIDE SEQUENCE [LARGE SCALE GENOMIC DNA]</scope>
    <source>
        <strain evidence="15 16">70</strain>
    </source>
</reference>
<dbReference type="Pfam" id="PF02485">
    <property type="entry name" value="Branch"/>
    <property type="match status" value="1"/>
</dbReference>
<keyword evidence="11" id="KW-0472">Membrane</keyword>
<dbReference type="GO" id="GO:0030158">
    <property type="term" value="F:protein xylosyltransferase activity"/>
    <property type="evidence" value="ECO:0007669"/>
    <property type="project" value="InterPro"/>
</dbReference>
<evidence type="ECO:0000256" key="7">
    <source>
        <dbReference type="ARBA" id="ARBA00022824"/>
    </source>
</evidence>
<dbReference type="InterPro" id="IPR043538">
    <property type="entry name" value="XYLT"/>
</dbReference>
<evidence type="ECO:0000256" key="13">
    <source>
        <dbReference type="ARBA" id="ARBA00023180"/>
    </source>
</evidence>
<gene>
    <name evidence="15" type="ORF">B1400_0070</name>
</gene>
<evidence type="ECO:0000256" key="9">
    <source>
        <dbReference type="ARBA" id="ARBA00022989"/>
    </source>
</evidence>
<dbReference type="GO" id="GO:0046872">
    <property type="term" value="F:metal ion binding"/>
    <property type="evidence" value="ECO:0007669"/>
    <property type="project" value="UniProtKB-KW"/>
</dbReference>
<accession>A0A2A2ENF7</accession>
<dbReference type="PANTHER" id="PTHR46025:SF3">
    <property type="entry name" value="XYLOSYLTRANSFERASE OXT"/>
    <property type="match status" value="1"/>
</dbReference>
<keyword evidence="12" id="KW-1015">Disulfide bond</keyword>
<name>A0A2A2ENF7_9BIFI</name>
<dbReference type="InterPro" id="IPR003406">
    <property type="entry name" value="Glyco_trans_14"/>
</dbReference>
<dbReference type="AlphaFoldDB" id="A0A2A2ENF7"/>
<comment type="caution">
    <text evidence="15">The sequence shown here is derived from an EMBL/GenBank/DDBJ whole genome shotgun (WGS) entry which is preliminary data.</text>
</comment>
<evidence type="ECO:0000256" key="12">
    <source>
        <dbReference type="ARBA" id="ARBA00023157"/>
    </source>
</evidence>
<evidence type="ECO:0000256" key="3">
    <source>
        <dbReference type="ARBA" id="ARBA00022676"/>
    </source>
</evidence>
<evidence type="ECO:0000256" key="5">
    <source>
        <dbReference type="ARBA" id="ARBA00022692"/>
    </source>
</evidence>
<organism evidence="15 16">
    <name type="scientific">Bifidobacterium italicum</name>
    <dbReference type="NCBI Taxonomy" id="1960968"/>
    <lineage>
        <taxon>Bacteria</taxon>
        <taxon>Bacillati</taxon>
        <taxon>Actinomycetota</taxon>
        <taxon>Actinomycetes</taxon>
        <taxon>Bifidobacteriales</taxon>
        <taxon>Bifidobacteriaceae</taxon>
        <taxon>Bifidobacterium</taxon>
    </lineage>
</organism>
<evidence type="ECO:0000256" key="8">
    <source>
        <dbReference type="ARBA" id="ARBA00022968"/>
    </source>
</evidence>